<evidence type="ECO:0000259" key="5">
    <source>
        <dbReference type="PROSITE" id="PS01124"/>
    </source>
</evidence>
<dbReference type="SUPFAM" id="SSF46689">
    <property type="entry name" value="Homeodomain-like"/>
    <property type="match status" value="1"/>
</dbReference>
<evidence type="ECO:0000256" key="1">
    <source>
        <dbReference type="ARBA" id="ARBA00023015"/>
    </source>
</evidence>
<sequence length="265" mass="30334">MPANAFMTRYPDEPVWVKTIAMPKGWVDEMHCHDWHQLIFPVRGLVQTQAGQSQFLVPHTSALFVPAGVHHESVAITETSFIGLYLNPRYGRDYGQHLRPLEMTPFFKALVLELRQRCQAPEQGHDKTLRLLAVLFDQIHDGDGYSYQLLVPQDRRVKLMFERLTAEPALTWSLAQWGEVVGASERTLSRLFLKEFNTTFALWRQHLRLVYSLSLLESSLPVQAIAHQVGYQNDSSYIKAFKARFGMTPQQFRQQGQQAAAILPG</sequence>
<evidence type="ECO:0000256" key="3">
    <source>
        <dbReference type="ARBA" id="ARBA00023159"/>
    </source>
</evidence>
<keyword evidence="3" id="KW-0010">Activator</keyword>
<dbReference type="PRINTS" id="PR00032">
    <property type="entry name" value="HTHARAC"/>
</dbReference>
<dbReference type="Pfam" id="PF12833">
    <property type="entry name" value="HTH_18"/>
    <property type="match status" value="1"/>
</dbReference>
<dbReference type="SUPFAM" id="SSF51182">
    <property type="entry name" value="RmlC-like cupins"/>
    <property type="match status" value="1"/>
</dbReference>
<name>A0ABY5GPT5_9GAMM</name>
<dbReference type="Gene3D" id="1.10.10.60">
    <property type="entry name" value="Homeodomain-like"/>
    <property type="match status" value="2"/>
</dbReference>
<dbReference type="InterPro" id="IPR009057">
    <property type="entry name" value="Homeodomain-like_sf"/>
</dbReference>
<keyword evidence="4" id="KW-0804">Transcription</keyword>
<dbReference type="SMART" id="SM00342">
    <property type="entry name" value="HTH_ARAC"/>
    <property type="match status" value="1"/>
</dbReference>
<dbReference type="Gene3D" id="2.60.120.10">
    <property type="entry name" value="Jelly Rolls"/>
    <property type="match status" value="1"/>
</dbReference>
<evidence type="ECO:0000256" key="2">
    <source>
        <dbReference type="ARBA" id="ARBA00023125"/>
    </source>
</evidence>
<evidence type="ECO:0000313" key="6">
    <source>
        <dbReference type="EMBL" id="UTV30933.1"/>
    </source>
</evidence>
<evidence type="ECO:0000256" key="4">
    <source>
        <dbReference type="ARBA" id="ARBA00023163"/>
    </source>
</evidence>
<dbReference type="CDD" id="cd06124">
    <property type="entry name" value="cupin_NimR-like_N"/>
    <property type="match status" value="1"/>
</dbReference>
<dbReference type="Proteomes" id="UP001057998">
    <property type="component" value="Chromosome 2"/>
</dbReference>
<keyword evidence="7" id="KW-1185">Reference proteome</keyword>
<reference evidence="6" key="1">
    <citation type="submission" date="2022-07" db="EMBL/GenBank/DDBJ databases">
        <title>Genome sequencing of Photobacterium atrarenae GJH2-4.</title>
        <authorList>
            <person name="Park S.-J."/>
        </authorList>
    </citation>
    <scope>NUCLEOTIDE SEQUENCE</scope>
    <source>
        <strain evidence="6">GJH2-4</strain>
    </source>
</reference>
<keyword evidence="1" id="KW-0805">Transcription regulation</keyword>
<keyword evidence="2" id="KW-0238">DNA-binding</keyword>
<organism evidence="6 7">
    <name type="scientific">Photobacterium atrarenae</name>
    <dbReference type="NCBI Taxonomy" id="865757"/>
    <lineage>
        <taxon>Bacteria</taxon>
        <taxon>Pseudomonadati</taxon>
        <taxon>Pseudomonadota</taxon>
        <taxon>Gammaproteobacteria</taxon>
        <taxon>Vibrionales</taxon>
        <taxon>Vibrionaceae</taxon>
        <taxon>Photobacterium</taxon>
    </lineage>
</organism>
<dbReference type="InterPro" id="IPR020449">
    <property type="entry name" value="Tscrpt_reg_AraC-type_HTH"/>
</dbReference>
<dbReference type="InterPro" id="IPR003313">
    <property type="entry name" value="AraC-bd"/>
</dbReference>
<evidence type="ECO:0000313" key="7">
    <source>
        <dbReference type="Proteomes" id="UP001057998"/>
    </source>
</evidence>
<protein>
    <submittedName>
        <fullName evidence="6">Helix-turn-helix transcriptional regulator</fullName>
    </submittedName>
</protein>
<gene>
    <name evidence="6" type="ORF">NNL38_21320</name>
</gene>
<dbReference type="EMBL" id="CP101509">
    <property type="protein sequence ID" value="UTV30933.1"/>
    <property type="molecule type" value="Genomic_DNA"/>
</dbReference>
<dbReference type="Pfam" id="PF02311">
    <property type="entry name" value="AraC_binding"/>
    <property type="match status" value="1"/>
</dbReference>
<dbReference type="PANTHER" id="PTHR11019:SF199">
    <property type="entry name" value="HTH-TYPE TRANSCRIPTIONAL REGULATOR NIMR"/>
    <property type="match status" value="1"/>
</dbReference>
<dbReference type="PANTHER" id="PTHR11019">
    <property type="entry name" value="HTH-TYPE TRANSCRIPTIONAL REGULATOR NIMR"/>
    <property type="match status" value="1"/>
</dbReference>
<proteinExistence type="predicted"/>
<accession>A0ABY5GPT5</accession>
<dbReference type="PROSITE" id="PS00041">
    <property type="entry name" value="HTH_ARAC_FAMILY_1"/>
    <property type="match status" value="1"/>
</dbReference>
<dbReference type="PROSITE" id="PS01124">
    <property type="entry name" value="HTH_ARAC_FAMILY_2"/>
    <property type="match status" value="1"/>
</dbReference>
<feature type="domain" description="HTH araC/xylS-type" evidence="5">
    <location>
        <begin position="154"/>
        <end position="255"/>
    </location>
</feature>
<dbReference type="InterPro" id="IPR011051">
    <property type="entry name" value="RmlC_Cupin_sf"/>
</dbReference>
<dbReference type="InterPro" id="IPR018060">
    <property type="entry name" value="HTH_AraC"/>
</dbReference>
<dbReference type="InterPro" id="IPR014710">
    <property type="entry name" value="RmlC-like_jellyroll"/>
</dbReference>
<dbReference type="InterPro" id="IPR018062">
    <property type="entry name" value="HTH_AraC-typ_CS"/>
</dbReference>